<keyword evidence="7" id="KW-1185">Reference proteome</keyword>
<sequence>MANFNTKNSPLTECFAEQIPLLDFQLDDSPKFYHKLGVWSKKVKEGFEIFNGVADAYKSVCDATNNLHKAWEKMIQQLDCSSEFLRKDDSFSPYSDVINTICDQMEEIQRYLKVRVDQMLDLTCNNLKIIDDERMKIEILDTQLKRTQETYFNALDKFGNVPVHDKNLLEYGESAMSSRRNYYILILKCVFSLREVYSTGIIEFAKNVVQDSLIHFTYYTHASNVYKNSETAIGEIDGQIRKAKIYCKKEIEADEKFHRLLREEVTNKFNYDSESIKKLSVNLQMPVKLNKFDMSSSVPGSDDGSPVIGIRLSRLGSTGKQPRTPPPDLDLTLKSPSSDDIHKLTRLTTSSTPREEKIHKMFGSKMRNRTSTTVAKQDSSFKPHIPVSHSNSALPFEESVTLPNRGLRKRFVHRINKRISTYLTKPGEFAHKTSANSLDTPFITNKHLLLDEFDTEGDGTQSLTGVTRLDSTDESDQFSPSKEITIGHTVRLNSGDQITPPLEITSPYNVTPAALNKLPSIDGDFNYTEDYTKRLNPLHSYLKTGYLRQKPKGNFALRTPKWPLVYCVIDKDEGWLRAGEMNGVGLFPLQNLMLSTIKKAEDIDRIHCFKVVSPELEVTLQAFTPNEYKQWIDGLEEAIKYTIHNNQNLKWRSVKKHKGVSTILHTLICLILFIIACVKRK</sequence>
<feature type="compositionally biased region" description="Low complexity" evidence="3">
    <location>
        <begin position="295"/>
        <end position="307"/>
    </location>
</feature>
<dbReference type="InterPro" id="IPR011993">
    <property type="entry name" value="PH-like_dom_sf"/>
</dbReference>
<proteinExistence type="predicted"/>
<dbReference type="InterPro" id="IPR004148">
    <property type="entry name" value="BAR_dom"/>
</dbReference>
<dbReference type="GO" id="GO:0046872">
    <property type="term" value="F:metal ion binding"/>
    <property type="evidence" value="ECO:0007669"/>
    <property type="project" value="UniProtKB-KW"/>
</dbReference>
<dbReference type="Proteomes" id="UP001165289">
    <property type="component" value="Unassembled WGS sequence"/>
</dbReference>
<dbReference type="GO" id="GO:0005737">
    <property type="term" value="C:cytoplasm"/>
    <property type="evidence" value="ECO:0007669"/>
    <property type="project" value="InterPro"/>
</dbReference>
<reference evidence="6 7" key="1">
    <citation type="journal article" date="2023" name="BMC Biol.">
        <title>The compact genome of the sponge Oopsacas minuta (Hexactinellida) is lacking key metazoan core genes.</title>
        <authorList>
            <person name="Santini S."/>
            <person name="Schenkelaars Q."/>
            <person name="Jourda C."/>
            <person name="Duchesne M."/>
            <person name="Belahbib H."/>
            <person name="Rocher C."/>
            <person name="Selva M."/>
            <person name="Riesgo A."/>
            <person name="Vervoort M."/>
            <person name="Leys S.P."/>
            <person name="Kodjabachian L."/>
            <person name="Le Bivic A."/>
            <person name="Borchiellini C."/>
            <person name="Claverie J.M."/>
            <person name="Renard E."/>
        </authorList>
    </citation>
    <scope>NUCLEOTIDE SEQUENCE [LARGE SCALE GENOMIC DNA]</scope>
    <source>
        <strain evidence="6">SPO-2</strain>
    </source>
</reference>
<organism evidence="6 7">
    <name type="scientific">Oopsacas minuta</name>
    <dbReference type="NCBI Taxonomy" id="111878"/>
    <lineage>
        <taxon>Eukaryota</taxon>
        <taxon>Metazoa</taxon>
        <taxon>Porifera</taxon>
        <taxon>Hexactinellida</taxon>
        <taxon>Hexasterophora</taxon>
        <taxon>Lyssacinosida</taxon>
        <taxon>Leucopsacidae</taxon>
        <taxon>Oopsacas</taxon>
    </lineage>
</organism>
<dbReference type="SMART" id="SM00233">
    <property type="entry name" value="PH"/>
    <property type="match status" value="1"/>
</dbReference>
<dbReference type="PROSITE" id="PS50003">
    <property type="entry name" value="PH_DOMAIN"/>
    <property type="match status" value="1"/>
</dbReference>
<evidence type="ECO:0000313" key="7">
    <source>
        <dbReference type="Proteomes" id="UP001165289"/>
    </source>
</evidence>
<feature type="domain" description="PH" evidence="5">
    <location>
        <begin position="540"/>
        <end position="640"/>
    </location>
</feature>
<keyword evidence="4" id="KW-1133">Transmembrane helix</keyword>
<evidence type="ECO:0000259" key="5">
    <source>
        <dbReference type="PROSITE" id="PS50003"/>
    </source>
</evidence>
<keyword evidence="1" id="KW-0479">Metal-binding</keyword>
<dbReference type="InterPro" id="IPR027267">
    <property type="entry name" value="AH/BAR_dom_sf"/>
</dbReference>
<dbReference type="AlphaFoldDB" id="A0AAV7KEN3"/>
<evidence type="ECO:0000256" key="1">
    <source>
        <dbReference type="ARBA" id="ARBA00022723"/>
    </source>
</evidence>
<keyword evidence="2" id="KW-0862">Zinc</keyword>
<dbReference type="InterPro" id="IPR001849">
    <property type="entry name" value="PH_domain"/>
</dbReference>
<dbReference type="InterPro" id="IPR045258">
    <property type="entry name" value="ACAP1/2/3-like"/>
</dbReference>
<gene>
    <name evidence="6" type="ORF">LOD99_14845</name>
</gene>
<dbReference type="SUPFAM" id="SSF103657">
    <property type="entry name" value="BAR/IMD domain-like"/>
    <property type="match status" value="1"/>
</dbReference>
<feature type="transmembrane region" description="Helical" evidence="4">
    <location>
        <begin position="659"/>
        <end position="678"/>
    </location>
</feature>
<dbReference type="GO" id="GO:0005096">
    <property type="term" value="F:GTPase activator activity"/>
    <property type="evidence" value="ECO:0007669"/>
    <property type="project" value="InterPro"/>
</dbReference>
<dbReference type="EMBL" id="JAKMXF010000066">
    <property type="protein sequence ID" value="KAI6659170.1"/>
    <property type="molecule type" value="Genomic_DNA"/>
</dbReference>
<name>A0AAV7KEN3_9METZ</name>
<feature type="region of interest" description="Disordered" evidence="3">
    <location>
        <begin position="294"/>
        <end position="330"/>
    </location>
</feature>
<evidence type="ECO:0000256" key="4">
    <source>
        <dbReference type="SAM" id="Phobius"/>
    </source>
</evidence>
<accession>A0AAV7KEN3</accession>
<evidence type="ECO:0000256" key="3">
    <source>
        <dbReference type="SAM" id="MobiDB-lite"/>
    </source>
</evidence>
<evidence type="ECO:0000256" key="2">
    <source>
        <dbReference type="ARBA" id="ARBA00022833"/>
    </source>
</evidence>
<protein>
    <submittedName>
        <fullName evidence="6">Arf-GAP with coiled-coil, ANK repeat and PH domain-containing protein 2-like</fullName>
    </submittedName>
</protein>
<dbReference type="PANTHER" id="PTHR23180">
    <property type="entry name" value="CENTAURIN/ARF"/>
    <property type="match status" value="1"/>
</dbReference>
<keyword evidence="4" id="KW-0812">Transmembrane</keyword>
<dbReference type="Gene3D" id="2.30.29.30">
    <property type="entry name" value="Pleckstrin-homology domain (PH domain)/Phosphotyrosine-binding domain (PTB)"/>
    <property type="match status" value="1"/>
</dbReference>
<evidence type="ECO:0000313" key="6">
    <source>
        <dbReference type="EMBL" id="KAI6659170.1"/>
    </source>
</evidence>
<dbReference type="PANTHER" id="PTHR23180:SF160">
    <property type="entry name" value="ADP-RIBOSYLATION FACTOR GTPASE-ACTIVATING PROTEIN EFFECTOR PROTEIN 1"/>
    <property type="match status" value="1"/>
</dbReference>
<dbReference type="Gene3D" id="1.20.1270.60">
    <property type="entry name" value="Arfaptin homology (AH) domain/BAR domain"/>
    <property type="match status" value="1"/>
</dbReference>
<dbReference type="SUPFAM" id="SSF50729">
    <property type="entry name" value="PH domain-like"/>
    <property type="match status" value="1"/>
</dbReference>
<comment type="caution">
    <text evidence="6">The sequence shown here is derived from an EMBL/GenBank/DDBJ whole genome shotgun (WGS) entry which is preliminary data.</text>
</comment>
<dbReference type="Pfam" id="PF16746">
    <property type="entry name" value="BAR_3"/>
    <property type="match status" value="1"/>
</dbReference>
<keyword evidence="4" id="KW-0472">Membrane</keyword>